<sequence>MIKLIALDTDGTLLNSNGKILPSTKAAVAKALQAGIKVVLCSGRPIAGLKHFMDELGITGPDQYAVTLNGAITRDADGKMLTADLVNNYFYRKMTAFGKEHHVPFNIVDPDSRIITADRDIDFIELVQAWENTAGMFVREPDELPDDFEISKGCFVGNPKMLDEIEPAVRAEFGGDLYVVRADPHFLEVLNPKVSKGNGLQELGEKINIKPEEMMAFGDAGNDISMFETVGLSVCMGNGTDEAKAAADHVTADNDSDGIALAIDKYVFNC</sequence>
<reference evidence="2" key="1">
    <citation type="submission" date="2021-01" db="EMBL/GenBank/DDBJ databases">
        <title>Draft genome sequence of Nasalis larvatus strain YZ03.</title>
        <authorList>
            <person name="Suzuki-Hashido N."/>
            <person name="Tsuchida S."/>
            <person name="Hayakawa T."/>
        </authorList>
    </citation>
    <scope>NUCLEOTIDE SEQUENCE [LARGE SCALE GENOMIC DNA]</scope>
    <source>
        <strain evidence="2">YZ03</strain>
    </source>
</reference>
<dbReference type="InterPro" id="IPR023214">
    <property type="entry name" value="HAD_sf"/>
</dbReference>
<dbReference type="InterPro" id="IPR036412">
    <property type="entry name" value="HAD-like_sf"/>
</dbReference>
<accession>A0ABQ3W897</accession>
<name>A0ABQ3W897_9LACO</name>
<proteinExistence type="predicted"/>
<dbReference type="EMBL" id="BOCI01000028">
    <property type="protein sequence ID" value="GHW00412.1"/>
    <property type="molecule type" value="Genomic_DNA"/>
</dbReference>
<dbReference type="Gene3D" id="3.40.50.1000">
    <property type="entry name" value="HAD superfamily/HAD-like"/>
    <property type="match status" value="1"/>
</dbReference>
<dbReference type="PANTHER" id="PTHR10000">
    <property type="entry name" value="PHOSPHOSERINE PHOSPHATASE"/>
    <property type="match status" value="1"/>
</dbReference>
<dbReference type="GO" id="GO:0016787">
    <property type="term" value="F:hydrolase activity"/>
    <property type="evidence" value="ECO:0007669"/>
    <property type="project" value="UniProtKB-KW"/>
</dbReference>
<dbReference type="NCBIfam" id="TIGR00099">
    <property type="entry name" value="Cof-subfamily"/>
    <property type="match status" value="1"/>
</dbReference>
<dbReference type="Proteomes" id="UP000616547">
    <property type="component" value="Unassembled WGS sequence"/>
</dbReference>
<dbReference type="Gene3D" id="3.30.1240.10">
    <property type="match status" value="1"/>
</dbReference>
<dbReference type="SFLD" id="SFLDS00003">
    <property type="entry name" value="Haloacid_Dehalogenase"/>
    <property type="match status" value="1"/>
</dbReference>
<dbReference type="PROSITE" id="PS01229">
    <property type="entry name" value="COF_2"/>
    <property type="match status" value="1"/>
</dbReference>
<keyword evidence="2" id="KW-1185">Reference proteome</keyword>
<dbReference type="RefSeq" id="WP_201330059.1">
    <property type="nucleotide sequence ID" value="NZ_BOCG01000051.1"/>
</dbReference>
<gene>
    <name evidence="1" type="ORF">lacNasYZ03_00990</name>
</gene>
<dbReference type="SFLD" id="SFLDG01140">
    <property type="entry name" value="C2.B:_Phosphomannomutase_and_P"/>
    <property type="match status" value="1"/>
</dbReference>
<dbReference type="InterPro" id="IPR006379">
    <property type="entry name" value="HAD-SF_hydro_IIB"/>
</dbReference>
<dbReference type="SFLD" id="SFLDG01144">
    <property type="entry name" value="C2.B.4:_PGP_Like"/>
    <property type="match status" value="1"/>
</dbReference>
<comment type="caution">
    <text evidence="1">The sequence shown here is derived from an EMBL/GenBank/DDBJ whole genome shotgun (WGS) entry which is preliminary data.</text>
</comment>
<dbReference type="NCBIfam" id="TIGR01484">
    <property type="entry name" value="HAD-SF-IIB"/>
    <property type="match status" value="1"/>
</dbReference>
<evidence type="ECO:0000313" key="1">
    <source>
        <dbReference type="EMBL" id="GHW00412.1"/>
    </source>
</evidence>
<dbReference type="SUPFAM" id="SSF56784">
    <property type="entry name" value="HAD-like"/>
    <property type="match status" value="1"/>
</dbReference>
<dbReference type="CDD" id="cd07516">
    <property type="entry name" value="HAD_Pase"/>
    <property type="match status" value="1"/>
</dbReference>
<protein>
    <submittedName>
        <fullName evidence="1">Hydrolase</fullName>
    </submittedName>
</protein>
<organism evidence="1 2">
    <name type="scientific">Lactobacillus nasalidis</name>
    <dbReference type="NCBI Taxonomy" id="2797258"/>
    <lineage>
        <taxon>Bacteria</taxon>
        <taxon>Bacillati</taxon>
        <taxon>Bacillota</taxon>
        <taxon>Bacilli</taxon>
        <taxon>Lactobacillales</taxon>
        <taxon>Lactobacillaceae</taxon>
        <taxon>Lactobacillus</taxon>
    </lineage>
</organism>
<keyword evidence="1" id="KW-0378">Hydrolase</keyword>
<dbReference type="PANTHER" id="PTHR10000:SF8">
    <property type="entry name" value="HAD SUPERFAMILY HYDROLASE-LIKE, TYPE 3"/>
    <property type="match status" value="1"/>
</dbReference>
<evidence type="ECO:0000313" key="2">
    <source>
        <dbReference type="Proteomes" id="UP000616547"/>
    </source>
</evidence>
<dbReference type="Pfam" id="PF08282">
    <property type="entry name" value="Hydrolase_3"/>
    <property type="match status" value="1"/>
</dbReference>
<dbReference type="InterPro" id="IPR000150">
    <property type="entry name" value="Cof"/>
</dbReference>